<proteinExistence type="predicted"/>
<evidence type="ECO:0000313" key="2">
    <source>
        <dbReference type="EMBL" id="OQE37385.1"/>
    </source>
</evidence>
<dbReference type="AlphaFoldDB" id="A0A1V6UFZ9"/>
<gene>
    <name evidence="2" type="ORF">PENCOP_c010G05034</name>
</gene>
<dbReference type="Proteomes" id="UP000191500">
    <property type="component" value="Unassembled WGS sequence"/>
</dbReference>
<organism evidence="2 3">
    <name type="scientific">Penicillium coprophilum</name>
    <dbReference type="NCBI Taxonomy" id="36646"/>
    <lineage>
        <taxon>Eukaryota</taxon>
        <taxon>Fungi</taxon>
        <taxon>Dikarya</taxon>
        <taxon>Ascomycota</taxon>
        <taxon>Pezizomycotina</taxon>
        <taxon>Eurotiomycetes</taxon>
        <taxon>Eurotiomycetidae</taxon>
        <taxon>Eurotiales</taxon>
        <taxon>Aspergillaceae</taxon>
        <taxon>Penicillium</taxon>
    </lineage>
</organism>
<reference evidence="3" key="1">
    <citation type="journal article" date="2017" name="Nat. Microbiol.">
        <title>Global analysis of biosynthetic gene clusters reveals vast potential of secondary metabolite production in Penicillium species.</title>
        <authorList>
            <person name="Nielsen J.C."/>
            <person name="Grijseels S."/>
            <person name="Prigent S."/>
            <person name="Ji B."/>
            <person name="Dainat J."/>
            <person name="Nielsen K.F."/>
            <person name="Frisvad J.C."/>
            <person name="Workman M."/>
            <person name="Nielsen J."/>
        </authorList>
    </citation>
    <scope>NUCLEOTIDE SEQUENCE [LARGE SCALE GENOMIC DNA]</scope>
    <source>
        <strain evidence="3">IBT 31321</strain>
    </source>
</reference>
<evidence type="ECO:0000256" key="1">
    <source>
        <dbReference type="SAM" id="MobiDB-lite"/>
    </source>
</evidence>
<accession>A0A1V6UFZ9</accession>
<keyword evidence="3" id="KW-1185">Reference proteome</keyword>
<dbReference type="EMBL" id="MDDG01000010">
    <property type="protein sequence ID" value="OQE37385.1"/>
    <property type="molecule type" value="Genomic_DNA"/>
</dbReference>
<sequence>MTMADPYFALDMDPTYLARQRRGFSRDSRRAGRANQGAGHADRQHYTRGQPYQPQSQYHQDRNIDPMSLLEQIDIGILVAALARALPDGDGDIPMQ</sequence>
<evidence type="ECO:0000313" key="3">
    <source>
        <dbReference type="Proteomes" id="UP000191500"/>
    </source>
</evidence>
<feature type="region of interest" description="Disordered" evidence="1">
    <location>
        <begin position="20"/>
        <end position="62"/>
    </location>
</feature>
<name>A0A1V6UFZ9_9EURO</name>
<comment type="caution">
    <text evidence="2">The sequence shown here is derived from an EMBL/GenBank/DDBJ whole genome shotgun (WGS) entry which is preliminary data.</text>
</comment>
<protein>
    <submittedName>
        <fullName evidence="2">Uncharacterized protein</fullName>
    </submittedName>
</protein>